<evidence type="ECO:0000256" key="1">
    <source>
        <dbReference type="SAM" id="MobiDB-lite"/>
    </source>
</evidence>
<evidence type="ECO:0000313" key="2">
    <source>
        <dbReference type="EMBL" id="KAJ4961658.1"/>
    </source>
</evidence>
<comment type="caution">
    <text evidence="2">The sequence shown here is derived from an EMBL/GenBank/DDBJ whole genome shotgun (WGS) entry which is preliminary data.</text>
</comment>
<name>A0A9Q0HBG1_9MAGN</name>
<organism evidence="2 3">
    <name type="scientific">Protea cynaroides</name>
    <dbReference type="NCBI Taxonomy" id="273540"/>
    <lineage>
        <taxon>Eukaryota</taxon>
        <taxon>Viridiplantae</taxon>
        <taxon>Streptophyta</taxon>
        <taxon>Embryophyta</taxon>
        <taxon>Tracheophyta</taxon>
        <taxon>Spermatophyta</taxon>
        <taxon>Magnoliopsida</taxon>
        <taxon>Proteales</taxon>
        <taxon>Proteaceae</taxon>
        <taxon>Protea</taxon>
    </lineage>
</organism>
<dbReference type="Proteomes" id="UP001141806">
    <property type="component" value="Unassembled WGS sequence"/>
</dbReference>
<feature type="region of interest" description="Disordered" evidence="1">
    <location>
        <begin position="308"/>
        <end position="328"/>
    </location>
</feature>
<protein>
    <submittedName>
        <fullName evidence="2">Uncharacterized protein</fullName>
    </submittedName>
</protein>
<accession>A0A9Q0HBG1</accession>
<proteinExistence type="predicted"/>
<gene>
    <name evidence="2" type="ORF">NE237_021568</name>
</gene>
<keyword evidence="3" id="KW-1185">Reference proteome</keyword>
<sequence length="537" mass="56341">MVGFSYGFQATFSSVQGIAQSGPIVGVSDSVRVAERRVLDSLAVEGFNSMALHGVDAIQSYVASILAEVLPEFANDLVRRVASAAAGEVNTNASRVSLQMNSMVLVPAPSNPTLIFSANGSSTVNSARVSDDRNLQALSLQLNSRAPVPEQLTTSMVFGANGVEVSVPMLIGASRVEVSTPSFGVHAPLPPIGISTLIAFVGLPHGIPTLHGTPAAVVLPLELSAANTEINGAAVGFTHAPVEGSVTRRAYRGRKRRWTWQEKGKYIAPNKNPAVYAPNILNDGGRVERVSSAPNGLHDESCKRHVEQQNMGSEPGISNSDPKDPVINSSCATATTSSGLVPVAVSAPLASANVSIPIMSRHGVQLDHTNSVCRGETLNSTPVLPQNTSWADMAENDDESDVDGENAMIDGDGVRTNEVGGSVLVPGVHASASPPPSSSQFLTIVQRTGGCSVVSTGQMGSIEVLFSDLSTIDRVLEEPFSEILEIDHIVSAVEWALIETKCASAAALGRTQPIDRVELPLPRALQPPISGASWFWN</sequence>
<reference evidence="2" key="1">
    <citation type="journal article" date="2023" name="Plant J.">
        <title>The genome of the king protea, Protea cynaroides.</title>
        <authorList>
            <person name="Chang J."/>
            <person name="Duong T.A."/>
            <person name="Schoeman C."/>
            <person name="Ma X."/>
            <person name="Roodt D."/>
            <person name="Barker N."/>
            <person name="Li Z."/>
            <person name="Van de Peer Y."/>
            <person name="Mizrachi E."/>
        </authorList>
    </citation>
    <scope>NUCLEOTIDE SEQUENCE</scope>
    <source>
        <tissue evidence="2">Young leaves</tissue>
    </source>
</reference>
<dbReference type="EMBL" id="JAMYWD010000009">
    <property type="protein sequence ID" value="KAJ4961658.1"/>
    <property type="molecule type" value="Genomic_DNA"/>
</dbReference>
<evidence type="ECO:0000313" key="3">
    <source>
        <dbReference type="Proteomes" id="UP001141806"/>
    </source>
</evidence>
<dbReference type="AlphaFoldDB" id="A0A9Q0HBG1"/>
<feature type="compositionally biased region" description="Polar residues" evidence="1">
    <location>
        <begin position="308"/>
        <end position="320"/>
    </location>
</feature>